<evidence type="ECO:0000313" key="1">
    <source>
        <dbReference type="EMBL" id="OTG30620.1"/>
    </source>
</evidence>
<protein>
    <submittedName>
        <fullName evidence="1">Uncharacterized protein</fullName>
    </submittedName>
</protein>
<dbReference type="AlphaFoldDB" id="A0A251V4V4"/>
<name>A0A251V4V4_HELAN</name>
<proteinExistence type="predicted"/>
<dbReference type="EMBL" id="CM007892">
    <property type="protein sequence ID" value="OTG30620.1"/>
    <property type="molecule type" value="Genomic_DNA"/>
</dbReference>
<accession>A0A251V4V4</accession>
<gene>
    <name evidence="1" type="ORF">HannXRQ_Chr03g0066521</name>
</gene>
<keyword evidence="2" id="KW-1185">Reference proteome</keyword>
<organism evidence="1 2">
    <name type="scientific">Helianthus annuus</name>
    <name type="common">Common sunflower</name>
    <dbReference type="NCBI Taxonomy" id="4232"/>
    <lineage>
        <taxon>Eukaryota</taxon>
        <taxon>Viridiplantae</taxon>
        <taxon>Streptophyta</taxon>
        <taxon>Embryophyta</taxon>
        <taxon>Tracheophyta</taxon>
        <taxon>Spermatophyta</taxon>
        <taxon>Magnoliopsida</taxon>
        <taxon>eudicotyledons</taxon>
        <taxon>Gunneridae</taxon>
        <taxon>Pentapetalae</taxon>
        <taxon>asterids</taxon>
        <taxon>campanulids</taxon>
        <taxon>Asterales</taxon>
        <taxon>Asteraceae</taxon>
        <taxon>Asteroideae</taxon>
        <taxon>Heliantheae alliance</taxon>
        <taxon>Heliantheae</taxon>
        <taxon>Helianthus</taxon>
    </lineage>
</organism>
<dbReference type="Proteomes" id="UP000215914">
    <property type="component" value="Chromosome 3"/>
</dbReference>
<sequence length="59" mass="6271">MAATDAQCAMGVAPSLPAAPTVYGGGGFRRCEWLLPRRCRWLQPSMAAADGYDDVVSLI</sequence>
<evidence type="ECO:0000313" key="2">
    <source>
        <dbReference type="Proteomes" id="UP000215914"/>
    </source>
</evidence>
<dbReference type="InParanoid" id="A0A251V4V4"/>
<reference evidence="2" key="1">
    <citation type="journal article" date="2017" name="Nature">
        <title>The sunflower genome provides insights into oil metabolism, flowering and Asterid evolution.</title>
        <authorList>
            <person name="Badouin H."/>
            <person name="Gouzy J."/>
            <person name="Grassa C.J."/>
            <person name="Murat F."/>
            <person name="Staton S.E."/>
            <person name="Cottret L."/>
            <person name="Lelandais-Briere C."/>
            <person name="Owens G.L."/>
            <person name="Carrere S."/>
            <person name="Mayjonade B."/>
            <person name="Legrand L."/>
            <person name="Gill N."/>
            <person name="Kane N.C."/>
            <person name="Bowers J.E."/>
            <person name="Hubner S."/>
            <person name="Bellec A."/>
            <person name="Berard A."/>
            <person name="Berges H."/>
            <person name="Blanchet N."/>
            <person name="Boniface M.C."/>
            <person name="Brunel D."/>
            <person name="Catrice O."/>
            <person name="Chaidir N."/>
            <person name="Claudel C."/>
            <person name="Donnadieu C."/>
            <person name="Faraut T."/>
            <person name="Fievet G."/>
            <person name="Helmstetter N."/>
            <person name="King M."/>
            <person name="Knapp S.J."/>
            <person name="Lai Z."/>
            <person name="Le Paslier M.C."/>
            <person name="Lippi Y."/>
            <person name="Lorenzon L."/>
            <person name="Mandel J.R."/>
            <person name="Marage G."/>
            <person name="Marchand G."/>
            <person name="Marquand E."/>
            <person name="Bret-Mestries E."/>
            <person name="Morien E."/>
            <person name="Nambeesan S."/>
            <person name="Nguyen T."/>
            <person name="Pegot-Espagnet P."/>
            <person name="Pouilly N."/>
            <person name="Raftis F."/>
            <person name="Sallet E."/>
            <person name="Schiex T."/>
            <person name="Thomas J."/>
            <person name="Vandecasteele C."/>
            <person name="Vares D."/>
            <person name="Vear F."/>
            <person name="Vautrin S."/>
            <person name="Crespi M."/>
            <person name="Mangin B."/>
            <person name="Burke J.M."/>
            <person name="Salse J."/>
            <person name="Munos S."/>
            <person name="Vincourt P."/>
            <person name="Rieseberg L.H."/>
            <person name="Langlade N.B."/>
        </authorList>
    </citation>
    <scope>NUCLEOTIDE SEQUENCE [LARGE SCALE GENOMIC DNA]</scope>
    <source>
        <strain evidence="2">cv. SF193</strain>
    </source>
</reference>